<proteinExistence type="inferred from homology"/>
<reference evidence="3" key="1">
    <citation type="submission" date="2016-12" db="EMBL/GenBank/DDBJ databases">
        <authorList>
            <person name="Moulin L."/>
        </authorList>
    </citation>
    <scope>NUCLEOTIDE SEQUENCE [LARGE SCALE GENOMIC DNA]</scope>
    <source>
        <strain evidence="3">STM 7183</strain>
    </source>
</reference>
<comment type="similarity">
    <text evidence="1">Belongs to the aspartate/glutamate racemases family.</text>
</comment>
<gene>
    <name evidence="3" type="primary">ygeA</name>
    <name evidence="3" type="ORF">BN2476_320304</name>
</gene>
<sequence>MLYRLAARDAYRSRVRRRPILGGRDTTNMNGHGNEMKTIGVIGGMSWESSAEYYRLMNRQAKARLGGHHNARSLMLTVDFAPVEANQRAGDWHALGAQMADAARQLERGGADLVLLATNTMHRVYEAIETAITVPFLHIADPTGEALRAAGIERVGLLGTRYTMEQTFYAGRLRERFGLDTLVPNDEGRANVHRIIYDELCHGVIEPHSRAIYRNVIEALKARGAQAVILGCTEITLLIEQEDSALPVFDTTALHAQRAVDWAIDADPK</sequence>
<name>A0A1N7S5U6_9BURK</name>
<evidence type="ECO:0000256" key="2">
    <source>
        <dbReference type="ARBA" id="ARBA00023235"/>
    </source>
</evidence>
<dbReference type="EMBL" id="CYGY02000032">
    <property type="protein sequence ID" value="SIT42781.1"/>
    <property type="molecule type" value="Genomic_DNA"/>
</dbReference>
<dbReference type="GO" id="GO:0047661">
    <property type="term" value="F:amino-acid racemase activity"/>
    <property type="evidence" value="ECO:0007669"/>
    <property type="project" value="InterPro"/>
</dbReference>
<comment type="caution">
    <text evidence="3">The sequence shown here is derived from an EMBL/GenBank/DDBJ whole genome shotgun (WGS) entry which is preliminary data.</text>
</comment>
<accession>A0A1N7S5U6</accession>
<dbReference type="AlphaFoldDB" id="A0A1N7S5U6"/>
<dbReference type="InterPro" id="IPR004380">
    <property type="entry name" value="Asp_race"/>
</dbReference>
<dbReference type="InterPro" id="IPR001920">
    <property type="entry name" value="Asp/Glu_race"/>
</dbReference>
<dbReference type="InterPro" id="IPR015942">
    <property type="entry name" value="Asp/Glu/hydantoin_racemase"/>
</dbReference>
<dbReference type="Gene3D" id="3.40.50.1860">
    <property type="match status" value="2"/>
</dbReference>
<dbReference type="SUPFAM" id="SSF53681">
    <property type="entry name" value="Aspartate/glutamate racemase"/>
    <property type="match status" value="2"/>
</dbReference>
<organism evidence="3 4">
    <name type="scientific">Paraburkholderia piptadeniae</name>
    <dbReference type="NCBI Taxonomy" id="1701573"/>
    <lineage>
        <taxon>Bacteria</taxon>
        <taxon>Pseudomonadati</taxon>
        <taxon>Pseudomonadota</taxon>
        <taxon>Betaproteobacteria</taxon>
        <taxon>Burkholderiales</taxon>
        <taxon>Burkholderiaceae</taxon>
        <taxon>Paraburkholderia</taxon>
    </lineage>
</organism>
<keyword evidence="4" id="KW-1185">Reference proteome</keyword>
<dbReference type="Proteomes" id="UP000195569">
    <property type="component" value="Unassembled WGS sequence"/>
</dbReference>
<dbReference type="Pfam" id="PF01177">
    <property type="entry name" value="Asp_Glu_race"/>
    <property type="match status" value="1"/>
</dbReference>
<evidence type="ECO:0000313" key="4">
    <source>
        <dbReference type="Proteomes" id="UP000195569"/>
    </source>
</evidence>
<protein>
    <submittedName>
        <fullName evidence="3">Racemase</fullName>
    </submittedName>
</protein>
<keyword evidence="2" id="KW-0413">Isomerase</keyword>
<evidence type="ECO:0000313" key="3">
    <source>
        <dbReference type="EMBL" id="SIT42781.1"/>
    </source>
</evidence>
<dbReference type="PANTHER" id="PTHR21198:SF7">
    <property type="entry name" value="ASPARTATE-GLUTAMATE RACEMASE FAMILY"/>
    <property type="match status" value="1"/>
</dbReference>
<dbReference type="PANTHER" id="PTHR21198">
    <property type="entry name" value="GLUTAMATE RACEMASE"/>
    <property type="match status" value="1"/>
</dbReference>
<dbReference type="NCBIfam" id="TIGR00035">
    <property type="entry name" value="asp_race"/>
    <property type="match status" value="1"/>
</dbReference>
<evidence type="ECO:0000256" key="1">
    <source>
        <dbReference type="ARBA" id="ARBA00007847"/>
    </source>
</evidence>